<dbReference type="GO" id="GO:0004674">
    <property type="term" value="F:protein serine/threonine kinase activity"/>
    <property type="evidence" value="ECO:0007669"/>
    <property type="project" value="UniProtKB-KW"/>
</dbReference>
<dbReference type="Pfam" id="PF12819">
    <property type="entry name" value="Malectin_like"/>
    <property type="match status" value="1"/>
</dbReference>
<dbReference type="InterPro" id="IPR011009">
    <property type="entry name" value="Kinase-like_dom_sf"/>
</dbReference>
<evidence type="ECO:0000256" key="2">
    <source>
        <dbReference type="ARBA" id="ARBA00022527"/>
    </source>
</evidence>
<accession>A0A328DN62</accession>
<dbReference type="GO" id="GO:0004714">
    <property type="term" value="F:transmembrane receptor protein tyrosine kinase activity"/>
    <property type="evidence" value="ECO:0007669"/>
    <property type="project" value="InterPro"/>
</dbReference>
<dbReference type="PANTHER" id="PTHR27003:SF59">
    <property type="entry name" value="PROTEIN KINASE DOMAIN-CONTAINING PROTEIN"/>
    <property type="match status" value="1"/>
</dbReference>
<keyword evidence="8 12" id="KW-0067">ATP-binding</keyword>
<evidence type="ECO:0000256" key="9">
    <source>
        <dbReference type="ARBA" id="ARBA00022989"/>
    </source>
</evidence>
<dbReference type="Gene3D" id="1.10.510.10">
    <property type="entry name" value="Transferase(Phosphotransferase) domain 1"/>
    <property type="match status" value="1"/>
</dbReference>
<dbReference type="PROSITE" id="PS00107">
    <property type="entry name" value="PROTEIN_KINASE_ATP"/>
    <property type="match status" value="1"/>
</dbReference>
<keyword evidence="7" id="KW-0418">Kinase</keyword>
<evidence type="ECO:0000256" key="13">
    <source>
        <dbReference type="SAM" id="Phobius"/>
    </source>
</evidence>
<evidence type="ECO:0000256" key="10">
    <source>
        <dbReference type="ARBA" id="ARBA00023136"/>
    </source>
</evidence>
<dbReference type="InterPro" id="IPR017441">
    <property type="entry name" value="Protein_kinase_ATP_BS"/>
</dbReference>
<feature type="transmembrane region" description="Helical" evidence="13">
    <location>
        <begin position="411"/>
        <end position="439"/>
    </location>
</feature>
<keyword evidence="16" id="KW-1185">Reference proteome</keyword>
<evidence type="ECO:0000313" key="15">
    <source>
        <dbReference type="EMBL" id="RAL46700.1"/>
    </source>
</evidence>
<evidence type="ECO:0000256" key="1">
    <source>
        <dbReference type="ARBA" id="ARBA00004479"/>
    </source>
</evidence>
<protein>
    <recommendedName>
        <fullName evidence="14">Protein kinase domain-containing protein</fullName>
    </recommendedName>
</protein>
<dbReference type="SUPFAM" id="SSF56112">
    <property type="entry name" value="Protein kinase-like (PK-like)"/>
    <property type="match status" value="1"/>
</dbReference>
<dbReference type="CDD" id="cd14066">
    <property type="entry name" value="STKc_IRAK"/>
    <property type="match status" value="1"/>
</dbReference>
<keyword evidence="5" id="KW-0732">Signal</keyword>
<dbReference type="Proteomes" id="UP000249390">
    <property type="component" value="Unassembled WGS sequence"/>
</dbReference>
<keyword evidence="11" id="KW-0325">Glycoprotein</keyword>
<gene>
    <name evidence="15" type="ORF">DM860_004979</name>
</gene>
<dbReference type="FunFam" id="1.10.510.10:FF:000252">
    <property type="entry name" value="Receptor-like protein kinase FERONIA"/>
    <property type="match status" value="1"/>
</dbReference>
<feature type="binding site" evidence="12">
    <location>
        <position position="526"/>
    </location>
    <ligand>
        <name>ATP</name>
        <dbReference type="ChEBI" id="CHEBI:30616"/>
    </ligand>
</feature>
<dbReference type="InterPro" id="IPR000719">
    <property type="entry name" value="Prot_kinase_dom"/>
</dbReference>
<dbReference type="InterPro" id="IPR024788">
    <property type="entry name" value="Malectin-like_Carb-bd_dom"/>
</dbReference>
<feature type="domain" description="Protein kinase" evidence="14">
    <location>
        <begin position="498"/>
        <end position="772"/>
    </location>
</feature>
<evidence type="ECO:0000256" key="4">
    <source>
        <dbReference type="ARBA" id="ARBA00022692"/>
    </source>
</evidence>
<keyword evidence="3" id="KW-0808">Transferase</keyword>
<evidence type="ECO:0000256" key="11">
    <source>
        <dbReference type="ARBA" id="ARBA00023180"/>
    </source>
</evidence>
<evidence type="ECO:0000256" key="7">
    <source>
        <dbReference type="ARBA" id="ARBA00022777"/>
    </source>
</evidence>
<evidence type="ECO:0000256" key="8">
    <source>
        <dbReference type="ARBA" id="ARBA00022840"/>
    </source>
</evidence>
<keyword evidence="2" id="KW-0723">Serine/threonine-protein kinase</keyword>
<dbReference type="Gene3D" id="2.60.120.430">
    <property type="entry name" value="Galactose-binding lectin"/>
    <property type="match status" value="2"/>
</dbReference>
<dbReference type="GO" id="GO:0005524">
    <property type="term" value="F:ATP binding"/>
    <property type="evidence" value="ECO:0007669"/>
    <property type="project" value="UniProtKB-UniRule"/>
</dbReference>
<dbReference type="Pfam" id="PF07714">
    <property type="entry name" value="PK_Tyr_Ser-Thr"/>
    <property type="match status" value="1"/>
</dbReference>
<dbReference type="InterPro" id="IPR045272">
    <property type="entry name" value="ANXUR1/2-like"/>
</dbReference>
<dbReference type="PANTHER" id="PTHR27003">
    <property type="entry name" value="OS07G0166700 PROTEIN"/>
    <property type="match status" value="1"/>
</dbReference>
<dbReference type="InterPro" id="IPR008271">
    <property type="entry name" value="Ser/Thr_kinase_AS"/>
</dbReference>
<name>A0A328DN62_9ASTE</name>
<evidence type="ECO:0000313" key="16">
    <source>
        <dbReference type="Proteomes" id="UP000249390"/>
    </source>
</evidence>
<keyword evidence="10 13" id="KW-0472">Membrane</keyword>
<evidence type="ECO:0000256" key="5">
    <source>
        <dbReference type="ARBA" id="ARBA00022729"/>
    </source>
</evidence>
<dbReference type="EMBL" id="NQVE01000122">
    <property type="protein sequence ID" value="RAL46700.1"/>
    <property type="molecule type" value="Genomic_DNA"/>
</dbReference>
<comment type="subcellular location">
    <subcellularLocation>
        <location evidence="1">Membrane</location>
        <topology evidence="1">Single-pass type I membrane protein</topology>
    </subcellularLocation>
</comment>
<proteinExistence type="predicted"/>
<evidence type="ECO:0000259" key="14">
    <source>
        <dbReference type="PROSITE" id="PS50011"/>
    </source>
</evidence>
<dbReference type="Gene3D" id="3.30.200.20">
    <property type="entry name" value="Phosphorylase Kinase, domain 1"/>
    <property type="match status" value="1"/>
</dbReference>
<evidence type="ECO:0000256" key="12">
    <source>
        <dbReference type="PROSITE-ProRule" id="PRU10141"/>
    </source>
</evidence>
<dbReference type="GO" id="GO:0009506">
    <property type="term" value="C:plasmodesma"/>
    <property type="evidence" value="ECO:0007669"/>
    <property type="project" value="TreeGrafter"/>
</dbReference>
<dbReference type="SMART" id="SM00220">
    <property type="entry name" value="S_TKc"/>
    <property type="match status" value="1"/>
</dbReference>
<evidence type="ECO:0000256" key="6">
    <source>
        <dbReference type="ARBA" id="ARBA00022741"/>
    </source>
</evidence>
<dbReference type="AlphaFoldDB" id="A0A328DN62"/>
<keyword evidence="9 13" id="KW-1133">Transmembrane helix</keyword>
<dbReference type="FunFam" id="3.30.200.20:FF:000039">
    <property type="entry name" value="receptor-like protein kinase FERONIA"/>
    <property type="match status" value="1"/>
</dbReference>
<keyword evidence="6 12" id="KW-0547">Nucleotide-binding</keyword>
<sequence>MESCGSSRMMTMTTTTTTSILSLLSIFFSFPLHSHAYTPPDRYFINCGSDSPITDSRRTFSGDDFFTGDSTELEDPNFPPSLLSIYKSARIFTGISRYELETDQIGPYILRLHFHPFSSSSFNLSQAKFNVSASGLSLLSNFSVPTSESPVIREFILPVKEKKLKIHFVPSQESSFAFVNAIEAFLAPDSSIDDEALPAGMEKMNIVVGNLSSDFLDVIHRINVGGSKITQKNDSLWRNWVRDDDYLVFREPEIVSLNDVDKPSYAPEWATPYDAPDAVYTSARVLTLDSNNTSIKNITWRFPVDRNCSYFLRLHFSDIVSPSRNDTQFDLFVGGEYVKMVSPYDRVFAQRTPFYFDYLFNSGDSGSMDLTVKPLQDSTSKSAFLNGVEIMKLGSEKFSVQSETQPRWKRLLVPIGPIVGGSVFLFLFGAAAAAFFFCLNSRKGKPVDNSDFPFDQIFGGSWQSHQNSEKNSIPMSPDVKNLGLKVPLTEILFATKNFDAKRMIGEGGFGKVYRGTMRNGLKVAVKRSEPGHGQGFLEFQTEILVLSKIRHRHLVSLIGYCDEKSEMILVYEFMEKGTLRDHLYSFGDKSLSLSWDQRLEICIGAAKGLHYLHAGLNSPIIHRDIKSTNILLDESYVAKVADFGISRSGVLDQSHVSTEVKGSFGYLDPEYYRCMQLTQKSDVYSFGVVLLEVICARPAIDTLLPREQVNLAEWAMTWQRKGQLGKIVDPVLVDRINASSLRKFGEIAEKCLQDYGVDRPSMADVMWDLEYALRLQHSGTFPLDPRAAGEDNSTDVSLRFPAPVFHRLPSHASSANDDDAGDEEMDSLTTNEVIAAREAFSQVHRVNGAR</sequence>
<comment type="caution">
    <text evidence="15">The sequence shown here is derived from an EMBL/GenBank/DDBJ whole genome shotgun (WGS) entry which is preliminary data.</text>
</comment>
<dbReference type="PROSITE" id="PS00108">
    <property type="entry name" value="PROTEIN_KINASE_ST"/>
    <property type="match status" value="1"/>
</dbReference>
<evidence type="ECO:0000256" key="3">
    <source>
        <dbReference type="ARBA" id="ARBA00022679"/>
    </source>
</evidence>
<organism evidence="15 16">
    <name type="scientific">Cuscuta australis</name>
    <dbReference type="NCBI Taxonomy" id="267555"/>
    <lineage>
        <taxon>Eukaryota</taxon>
        <taxon>Viridiplantae</taxon>
        <taxon>Streptophyta</taxon>
        <taxon>Embryophyta</taxon>
        <taxon>Tracheophyta</taxon>
        <taxon>Spermatophyta</taxon>
        <taxon>Magnoliopsida</taxon>
        <taxon>eudicotyledons</taxon>
        <taxon>Gunneridae</taxon>
        <taxon>Pentapetalae</taxon>
        <taxon>asterids</taxon>
        <taxon>lamiids</taxon>
        <taxon>Solanales</taxon>
        <taxon>Convolvulaceae</taxon>
        <taxon>Cuscuteae</taxon>
        <taxon>Cuscuta</taxon>
        <taxon>Cuscuta subgen. Grammica</taxon>
        <taxon>Cuscuta sect. Cleistogrammica</taxon>
    </lineage>
</organism>
<dbReference type="GO" id="GO:0005886">
    <property type="term" value="C:plasma membrane"/>
    <property type="evidence" value="ECO:0007669"/>
    <property type="project" value="TreeGrafter"/>
</dbReference>
<reference evidence="15 16" key="1">
    <citation type="submission" date="2018-06" db="EMBL/GenBank/DDBJ databases">
        <title>The Genome of Cuscuta australis (Dodder) Provides Insight into the Evolution of Plant Parasitism.</title>
        <authorList>
            <person name="Liu H."/>
        </authorList>
    </citation>
    <scope>NUCLEOTIDE SEQUENCE [LARGE SCALE GENOMIC DNA]</scope>
    <source>
        <strain evidence="16">cv. Yunnan</strain>
        <tissue evidence="15">Vines</tissue>
    </source>
</reference>
<keyword evidence="4 13" id="KW-0812">Transmembrane</keyword>
<dbReference type="InterPro" id="IPR001245">
    <property type="entry name" value="Ser-Thr/Tyr_kinase_cat_dom"/>
</dbReference>
<dbReference type="PROSITE" id="PS50011">
    <property type="entry name" value="PROTEIN_KINASE_DOM"/>
    <property type="match status" value="1"/>
</dbReference>